<feature type="transmembrane region" description="Helical" evidence="13">
    <location>
        <begin position="25"/>
        <end position="47"/>
    </location>
</feature>
<dbReference type="GO" id="GO:0016567">
    <property type="term" value="P:protein ubiquitination"/>
    <property type="evidence" value="ECO:0007669"/>
    <property type="project" value="TreeGrafter"/>
</dbReference>
<protein>
    <recommendedName>
        <fullName evidence="3">RING-type E3 ubiquitin transferase</fullName>
        <ecNumber evidence="3">2.3.2.27</ecNumber>
    </recommendedName>
</protein>
<evidence type="ECO:0000256" key="3">
    <source>
        <dbReference type="ARBA" id="ARBA00012483"/>
    </source>
</evidence>
<dbReference type="GO" id="GO:0008270">
    <property type="term" value="F:zinc ion binding"/>
    <property type="evidence" value="ECO:0007669"/>
    <property type="project" value="UniProtKB-KW"/>
</dbReference>
<feature type="transmembrane region" description="Helical" evidence="13">
    <location>
        <begin position="97"/>
        <end position="119"/>
    </location>
</feature>
<evidence type="ECO:0000313" key="15">
    <source>
        <dbReference type="EMBL" id="EQB60439.1"/>
    </source>
</evidence>
<keyword evidence="6" id="KW-0479">Metal-binding</keyword>
<evidence type="ECO:0000256" key="1">
    <source>
        <dbReference type="ARBA" id="ARBA00000900"/>
    </source>
</evidence>
<reference evidence="15 16" key="1">
    <citation type="journal article" date="2013" name="BMC Genomics">
        <title>Genome sequencing and comparative genomics of honey bee microsporidia, Nosema apis reveal novel insights into host-parasite interactions.</title>
        <authorList>
            <person name="Chen Yp."/>
            <person name="Pettis J.S."/>
            <person name="Zhao Y."/>
            <person name="Liu X."/>
            <person name="Tallon L.J."/>
            <person name="Sadzewicz L.D."/>
            <person name="Li R."/>
            <person name="Zheng H."/>
            <person name="Huang S."/>
            <person name="Zhang X."/>
            <person name="Hamilton M.C."/>
            <person name="Pernal S.F."/>
            <person name="Melathopoulos A.P."/>
            <person name="Yan X."/>
            <person name="Evans J.D."/>
        </authorList>
    </citation>
    <scope>NUCLEOTIDE SEQUENCE [LARGE SCALE GENOMIC DNA]</scope>
    <source>
        <strain evidence="15 16">BRL 01</strain>
    </source>
</reference>
<dbReference type="Proteomes" id="UP000053780">
    <property type="component" value="Unassembled WGS sequence"/>
</dbReference>
<evidence type="ECO:0000256" key="5">
    <source>
        <dbReference type="ARBA" id="ARBA00022692"/>
    </source>
</evidence>
<keyword evidence="16" id="KW-1185">Reference proteome</keyword>
<dbReference type="EC" id="2.3.2.27" evidence="3"/>
<dbReference type="VEuPathDB" id="MicrosporidiaDB:NAPIS_ORF01983"/>
<dbReference type="Pfam" id="PF13639">
    <property type="entry name" value="zf-RING_2"/>
    <property type="match status" value="1"/>
</dbReference>
<keyword evidence="9" id="KW-0862">Zinc</keyword>
<name>T0L7H4_9MICR</name>
<keyword evidence="8" id="KW-0833">Ubl conjugation pathway</keyword>
<evidence type="ECO:0000313" key="16">
    <source>
        <dbReference type="Proteomes" id="UP000053780"/>
    </source>
</evidence>
<evidence type="ECO:0000256" key="6">
    <source>
        <dbReference type="ARBA" id="ARBA00022723"/>
    </source>
</evidence>
<comment type="catalytic activity">
    <reaction evidence="1">
        <text>S-ubiquitinyl-[E2 ubiquitin-conjugating enzyme]-L-cysteine + [acceptor protein]-L-lysine = [E2 ubiquitin-conjugating enzyme]-L-cysteine + N(6)-ubiquitinyl-[acceptor protein]-L-lysine.</text>
        <dbReference type="EC" id="2.3.2.27"/>
    </reaction>
</comment>
<evidence type="ECO:0000256" key="4">
    <source>
        <dbReference type="ARBA" id="ARBA00022679"/>
    </source>
</evidence>
<dbReference type="OrthoDB" id="8062037at2759"/>
<evidence type="ECO:0000256" key="11">
    <source>
        <dbReference type="ARBA" id="ARBA00023136"/>
    </source>
</evidence>
<feature type="transmembrane region" description="Helical" evidence="13">
    <location>
        <begin position="131"/>
        <end position="164"/>
    </location>
</feature>
<dbReference type="PANTHER" id="PTHR45977">
    <property type="entry name" value="TARGET OF ERK KINASE MPK-1"/>
    <property type="match status" value="1"/>
</dbReference>
<evidence type="ECO:0000259" key="14">
    <source>
        <dbReference type="PROSITE" id="PS50089"/>
    </source>
</evidence>
<dbReference type="EMBL" id="KE647286">
    <property type="protein sequence ID" value="EQB60439.1"/>
    <property type="molecule type" value="Genomic_DNA"/>
</dbReference>
<evidence type="ECO:0000256" key="12">
    <source>
        <dbReference type="PROSITE-ProRule" id="PRU00175"/>
    </source>
</evidence>
<dbReference type="HOGENOM" id="CLU_1137987_0_0_1"/>
<evidence type="ECO:0000256" key="7">
    <source>
        <dbReference type="ARBA" id="ARBA00022771"/>
    </source>
</evidence>
<dbReference type="InterPro" id="IPR013083">
    <property type="entry name" value="Znf_RING/FYVE/PHD"/>
</dbReference>
<feature type="transmembrane region" description="Helical" evidence="13">
    <location>
        <begin position="59"/>
        <end position="76"/>
    </location>
</feature>
<evidence type="ECO:0000256" key="9">
    <source>
        <dbReference type="ARBA" id="ARBA00022833"/>
    </source>
</evidence>
<dbReference type="GO" id="GO:0016020">
    <property type="term" value="C:membrane"/>
    <property type="evidence" value="ECO:0007669"/>
    <property type="project" value="UniProtKB-SubCell"/>
</dbReference>
<keyword evidence="10 13" id="KW-1133">Transmembrane helix</keyword>
<gene>
    <name evidence="15" type="ORF">NAPIS_ORF01983</name>
</gene>
<keyword evidence="5 13" id="KW-0812">Transmembrane</keyword>
<evidence type="ECO:0000256" key="13">
    <source>
        <dbReference type="SAM" id="Phobius"/>
    </source>
</evidence>
<evidence type="ECO:0000256" key="2">
    <source>
        <dbReference type="ARBA" id="ARBA00004141"/>
    </source>
</evidence>
<keyword evidence="7 12" id="KW-0863">Zinc-finger</keyword>
<proteinExistence type="predicted"/>
<accession>T0L7H4</accession>
<dbReference type="AlphaFoldDB" id="T0L7H4"/>
<dbReference type="GO" id="GO:0006511">
    <property type="term" value="P:ubiquitin-dependent protein catabolic process"/>
    <property type="evidence" value="ECO:0007669"/>
    <property type="project" value="TreeGrafter"/>
</dbReference>
<dbReference type="GO" id="GO:0061630">
    <property type="term" value="F:ubiquitin protein ligase activity"/>
    <property type="evidence" value="ECO:0007669"/>
    <property type="project" value="UniProtKB-EC"/>
</dbReference>
<dbReference type="InterPro" id="IPR001841">
    <property type="entry name" value="Znf_RING"/>
</dbReference>
<dbReference type="SMART" id="SM00184">
    <property type="entry name" value="RING"/>
    <property type="match status" value="1"/>
</dbReference>
<keyword evidence="4" id="KW-0808">Transferase</keyword>
<evidence type="ECO:0000256" key="10">
    <source>
        <dbReference type="ARBA" id="ARBA00022989"/>
    </source>
</evidence>
<evidence type="ECO:0000256" key="8">
    <source>
        <dbReference type="ARBA" id="ARBA00022786"/>
    </source>
</evidence>
<feature type="domain" description="RING-type" evidence="14">
    <location>
        <begin position="186"/>
        <end position="227"/>
    </location>
</feature>
<organism evidence="15 16">
    <name type="scientific">Vairimorpha apis BRL 01</name>
    <dbReference type="NCBI Taxonomy" id="1037528"/>
    <lineage>
        <taxon>Eukaryota</taxon>
        <taxon>Fungi</taxon>
        <taxon>Fungi incertae sedis</taxon>
        <taxon>Microsporidia</taxon>
        <taxon>Nosematidae</taxon>
        <taxon>Vairimorpha</taxon>
    </lineage>
</organism>
<keyword evidence="11 13" id="KW-0472">Membrane</keyword>
<comment type="subcellular location">
    <subcellularLocation>
        <location evidence="2">Membrane</location>
        <topology evidence="2">Multi-pass membrane protein</topology>
    </subcellularLocation>
</comment>
<dbReference type="PANTHER" id="PTHR45977:SF4">
    <property type="entry name" value="RING-TYPE DOMAIN-CONTAINING PROTEIN"/>
    <property type="match status" value="1"/>
</dbReference>
<dbReference type="SUPFAM" id="SSF57850">
    <property type="entry name" value="RING/U-box"/>
    <property type="match status" value="1"/>
</dbReference>
<dbReference type="PROSITE" id="PS50089">
    <property type="entry name" value="ZF_RING_2"/>
    <property type="match status" value="1"/>
</dbReference>
<sequence length="244" mass="28733">METAENSEHNESPNYRLSVLSCIRFLIVVEICFKIIKIIVTSIILYITRNEKCKVPLKLFNFVYLLITLTTTLTYLSKNRNFFRILRINEFRENPDLMVFNNFIEAFLLFWYLLGFHWLQICPECKNLNPLLYWTTVLWVSIGVSMFIAPLLAIFLLLVFVTLLRPNLKVINYKGPADIPNDTYHCTICFEPYAYESVIKFLPCDHHFHSECVDEWLALRESCPLCKKNINILYELVDTPVVDL</sequence>
<dbReference type="Gene3D" id="3.30.40.10">
    <property type="entry name" value="Zinc/RING finger domain, C3HC4 (zinc finger)"/>
    <property type="match status" value="1"/>
</dbReference>